<dbReference type="EMBL" id="CADCWL010000148">
    <property type="protein sequence ID" value="CAA9572231.1"/>
    <property type="molecule type" value="Genomic_DNA"/>
</dbReference>
<sequence length="341" mass="35489">MGRPLYSVVMQPLTALLRSPAFGGHDTGGHPENPGRLAAVDAELARAGLLDGRPAVPFGPAVPAALERVHDPRYVEALHRLTDAGGGWLDADTMVGPDSVAVASLAAGAAIAAVDAALDGRAPRAFALVRPPGHHATPGRGMGFCLFNHVAIAAAHALARGLERVLIVDWDVHHGNGTQDAFYGTDRVLFCSVHQSPLYPGTGAAGERGRGAGAGFTLNVPLPAGRGDADYRRVFDERVLPVARAYRPELVLVSAGFDAHAADPLGGMRVTEAGFADLARRTFELASDHADGRLVALLEGGYDPQALARSVVAVLRVLDAVPPPRAETDPAPETKESRAGP</sequence>
<dbReference type="GO" id="GO:0047611">
    <property type="term" value="F:acetylspermidine deacetylase activity"/>
    <property type="evidence" value="ECO:0007669"/>
    <property type="project" value="UniProtKB-EC"/>
</dbReference>
<gene>
    <name evidence="4" type="ORF">AVDCRST_MAG19-2910</name>
</gene>
<name>A0A6J4V9K6_9BACT</name>
<dbReference type="PANTHER" id="PTHR10625">
    <property type="entry name" value="HISTONE DEACETYLASE HDAC1-RELATED"/>
    <property type="match status" value="1"/>
</dbReference>
<evidence type="ECO:0000259" key="3">
    <source>
        <dbReference type="Pfam" id="PF00850"/>
    </source>
</evidence>
<dbReference type="Pfam" id="PF00850">
    <property type="entry name" value="Hist_deacetyl"/>
    <property type="match status" value="1"/>
</dbReference>
<protein>
    <submittedName>
        <fullName evidence="4">Acetylspermidine deacetylase Deacetylases, including yeast histone deacetylase and acetoin utilization protein</fullName>
        <ecNumber evidence="4">3.5.1.48</ecNumber>
    </submittedName>
</protein>
<dbReference type="Gene3D" id="3.40.800.20">
    <property type="entry name" value="Histone deacetylase domain"/>
    <property type="match status" value="1"/>
</dbReference>
<dbReference type="EC" id="3.5.1.48" evidence="4"/>
<keyword evidence="4" id="KW-0378">Hydrolase</keyword>
<dbReference type="PANTHER" id="PTHR10625:SF10">
    <property type="entry name" value="HISTONE DEACETYLASE HDAC1"/>
    <property type="match status" value="1"/>
</dbReference>
<dbReference type="InterPro" id="IPR023801">
    <property type="entry name" value="His_deacetylse_dom"/>
</dbReference>
<evidence type="ECO:0000256" key="1">
    <source>
        <dbReference type="ARBA" id="ARBA00005947"/>
    </source>
</evidence>
<feature type="compositionally biased region" description="Basic and acidic residues" evidence="2">
    <location>
        <begin position="326"/>
        <end position="341"/>
    </location>
</feature>
<dbReference type="InterPro" id="IPR023696">
    <property type="entry name" value="Ureohydrolase_dom_sf"/>
</dbReference>
<dbReference type="CDD" id="cd09992">
    <property type="entry name" value="HDAC_classII"/>
    <property type="match status" value="1"/>
</dbReference>
<feature type="domain" description="Histone deacetylase" evidence="3">
    <location>
        <begin position="30"/>
        <end position="317"/>
    </location>
</feature>
<dbReference type="PRINTS" id="PR01270">
    <property type="entry name" value="HDASUPER"/>
</dbReference>
<reference evidence="4" key="1">
    <citation type="submission" date="2020-02" db="EMBL/GenBank/DDBJ databases">
        <authorList>
            <person name="Meier V. D."/>
        </authorList>
    </citation>
    <scope>NUCLEOTIDE SEQUENCE</scope>
    <source>
        <strain evidence="4">AVDCRST_MAG19</strain>
    </source>
</reference>
<dbReference type="GO" id="GO:0004407">
    <property type="term" value="F:histone deacetylase activity"/>
    <property type="evidence" value="ECO:0007669"/>
    <property type="project" value="TreeGrafter"/>
</dbReference>
<evidence type="ECO:0000313" key="4">
    <source>
        <dbReference type="EMBL" id="CAA9572231.1"/>
    </source>
</evidence>
<dbReference type="InterPro" id="IPR000286">
    <property type="entry name" value="HDACs"/>
</dbReference>
<proteinExistence type="inferred from homology"/>
<organism evidence="4">
    <name type="scientific">uncultured Thermomicrobiales bacterium</name>
    <dbReference type="NCBI Taxonomy" id="1645740"/>
    <lineage>
        <taxon>Bacteria</taxon>
        <taxon>Pseudomonadati</taxon>
        <taxon>Thermomicrobiota</taxon>
        <taxon>Thermomicrobia</taxon>
        <taxon>Thermomicrobiales</taxon>
        <taxon>environmental samples</taxon>
    </lineage>
</organism>
<dbReference type="SUPFAM" id="SSF52768">
    <property type="entry name" value="Arginase/deacetylase"/>
    <property type="match status" value="1"/>
</dbReference>
<accession>A0A6J4V9K6</accession>
<dbReference type="InterPro" id="IPR037138">
    <property type="entry name" value="His_deacetylse_dom_sf"/>
</dbReference>
<comment type="similarity">
    <text evidence="1">Belongs to the histone deacetylase family.</text>
</comment>
<dbReference type="GO" id="GO:0040029">
    <property type="term" value="P:epigenetic regulation of gene expression"/>
    <property type="evidence" value="ECO:0007669"/>
    <property type="project" value="TreeGrafter"/>
</dbReference>
<feature type="region of interest" description="Disordered" evidence="2">
    <location>
        <begin position="322"/>
        <end position="341"/>
    </location>
</feature>
<evidence type="ECO:0000256" key="2">
    <source>
        <dbReference type="SAM" id="MobiDB-lite"/>
    </source>
</evidence>
<dbReference type="AlphaFoldDB" id="A0A6J4V9K6"/>